<reference evidence="1 2" key="1">
    <citation type="journal article" date="2017" name="Int. J. Syst. Evol. Microbiol.">
        <title>Marinicauda algicola sp. nov., isolated from a marine red alga Rhodosorus marinus.</title>
        <authorList>
            <person name="Jeong S.E."/>
            <person name="Jeon S.H."/>
            <person name="Chun B.H."/>
            <person name="Kim D.W."/>
            <person name="Jeon C.O."/>
        </authorList>
    </citation>
    <scope>NUCLEOTIDE SEQUENCE [LARGE SCALE GENOMIC DNA]</scope>
    <source>
        <strain evidence="1 2">JCM 31718</strain>
    </source>
</reference>
<dbReference type="RefSeq" id="WP_135997326.1">
    <property type="nucleotide sequence ID" value="NZ_CP071057.1"/>
</dbReference>
<name>A0A4S2GX59_9PROT</name>
<dbReference type="AlphaFoldDB" id="A0A4S2GX59"/>
<dbReference type="Proteomes" id="UP000308054">
    <property type="component" value="Unassembled WGS sequence"/>
</dbReference>
<sequence>MAPARAAFERLARSDRVRVAVVNETALLAPRADLVGASDGSWWSHTAFDWRASRALKVSAADGPHCREGVVRIVAAGHEMRFERRGCVGAGGSSAFQVLNLLAQFGAARIGLIGIDAGEPVHWHGEGWPFAPGARLKPWVTRTWRTCFDAAAGVLADRGIEVVNLSPVSALTAYPRRDLTDWIEEHDGRT</sequence>
<accession>A0A4S2GX59</accession>
<proteinExistence type="predicted"/>
<dbReference type="EMBL" id="SRXW01000006">
    <property type="protein sequence ID" value="TGY87352.1"/>
    <property type="molecule type" value="Genomic_DNA"/>
</dbReference>
<protein>
    <submittedName>
        <fullName evidence="1">Uncharacterized protein</fullName>
    </submittedName>
</protein>
<dbReference type="OrthoDB" id="7876139at2"/>
<evidence type="ECO:0000313" key="2">
    <source>
        <dbReference type="Proteomes" id="UP000308054"/>
    </source>
</evidence>
<keyword evidence="2" id="KW-1185">Reference proteome</keyword>
<gene>
    <name evidence="1" type="ORF">E5163_14890</name>
</gene>
<organism evidence="1 2">
    <name type="scientific">Marinicauda algicola</name>
    <dbReference type="NCBI Taxonomy" id="2029849"/>
    <lineage>
        <taxon>Bacteria</taxon>
        <taxon>Pseudomonadati</taxon>
        <taxon>Pseudomonadota</taxon>
        <taxon>Alphaproteobacteria</taxon>
        <taxon>Maricaulales</taxon>
        <taxon>Maricaulaceae</taxon>
        <taxon>Marinicauda</taxon>
    </lineage>
</organism>
<evidence type="ECO:0000313" key="1">
    <source>
        <dbReference type="EMBL" id="TGY87352.1"/>
    </source>
</evidence>
<comment type="caution">
    <text evidence="1">The sequence shown here is derived from an EMBL/GenBank/DDBJ whole genome shotgun (WGS) entry which is preliminary data.</text>
</comment>